<evidence type="ECO:0000313" key="1">
    <source>
        <dbReference type="EMBL" id="WAJ26933.1"/>
    </source>
</evidence>
<accession>A0ACD4NJF1</accession>
<gene>
    <name evidence="1" type="ORF">OXU80_18980</name>
</gene>
<keyword evidence="2" id="KW-1185">Reference proteome</keyword>
<protein>
    <submittedName>
        <fullName evidence="1">MgtC/SapB family protein</fullName>
    </submittedName>
</protein>
<evidence type="ECO:0000313" key="2">
    <source>
        <dbReference type="Proteomes" id="UP001163223"/>
    </source>
</evidence>
<proteinExistence type="predicted"/>
<name>A0ACD4NJF1_9HYPH</name>
<sequence length="181" mass="18669">MTVLDMAMRLGLATAVGLALGLDRELRGGAAGIRTHALVSMSSAVITVSALLLFDELKTMPGASIDPLRVVQGLAQAIGFVAAGSIFVSGGNVRNLTSAANIWLAAALGIACGAGQFALVFLGAGFGLVILTLVRIAERRLPGSVKAERRRARAQATTRGAILHRDRGSAKPPVDDDDPND</sequence>
<reference evidence="1" key="1">
    <citation type="submission" date="2022-11" db="EMBL/GenBank/DDBJ databases">
        <title>beta-Carotene-producing bacterium, Jeongeuplla avenae sp. nov., alleviates the salt stress of Arabidopsis seedlings.</title>
        <authorList>
            <person name="Jiang L."/>
            <person name="Lee J."/>
        </authorList>
    </citation>
    <scope>NUCLEOTIDE SEQUENCE</scope>
    <source>
        <strain evidence="1">DY_R2A_6</strain>
    </source>
</reference>
<organism evidence="1 2">
    <name type="scientific">Antarcticirhabdus aurantiaca</name>
    <dbReference type="NCBI Taxonomy" id="2606717"/>
    <lineage>
        <taxon>Bacteria</taxon>
        <taxon>Pseudomonadati</taxon>
        <taxon>Pseudomonadota</taxon>
        <taxon>Alphaproteobacteria</taxon>
        <taxon>Hyphomicrobiales</taxon>
        <taxon>Aurantimonadaceae</taxon>
        <taxon>Antarcticirhabdus</taxon>
    </lineage>
</organism>
<dbReference type="Proteomes" id="UP001163223">
    <property type="component" value="Chromosome"/>
</dbReference>
<dbReference type="EMBL" id="CP113520">
    <property type="protein sequence ID" value="WAJ26933.1"/>
    <property type="molecule type" value="Genomic_DNA"/>
</dbReference>